<reference evidence="1" key="1">
    <citation type="journal article" date="2014" name="Int. J. Syst. Evol. Microbiol.">
        <title>Complete genome sequence of Corynebacterium casei LMG S-19264T (=DSM 44701T), isolated from a smear-ripened cheese.</title>
        <authorList>
            <consortium name="US DOE Joint Genome Institute (JGI-PGF)"/>
            <person name="Walter F."/>
            <person name="Albersmeier A."/>
            <person name="Kalinowski J."/>
            <person name="Ruckert C."/>
        </authorList>
    </citation>
    <scope>NUCLEOTIDE SEQUENCE</scope>
    <source>
        <strain evidence="1">CGMCC 1.6293</strain>
    </source>
</reference>
<accession>A0A917SMF5</accession>
<dbReference type="InterPro" id="IPR046288">
    <property type="entry name" value="DUF6325"/>
</dbReference>
<keyword evidence="2" id="KW-1185">Reference proteome</keyword>
<reference evidence="1" key="2">
    <citation type="submission" date="2020-09" db="EMBL/GenBank/DDBJ databases">
        <authorList>
            <person name="Sun Q."/>
            <person name="Zhou Y."/>
        </authorList>
    </citation>
    <scope>NUCLEOTIDE SEQUENCE</scope>
    <source>
        <strain evidence="1">CGMCC 1.6293</strain>
    </source>
</reference>
<dbReference type="Proteomes" id="UP000649829">
    <property type="component" value="Unassembled WGS sequence"/>
</dbReference>
<gene>
    <name evidence="1" type="ORF">GCM10011534_07620</name>
</gene>
<comment type="caution">
    <text evidence="1">The sequence shown here is derived from an EMBL/GenBank/DDBJ whole genome shotgun (WGS) entry which is preliminary data.</text>
</comment>
<evidence type="ECO:0008006" key="3">
    <source>
        <dbReference type="Google" id="ProtNLM"/>
    </source>
</evidence>
<protein>
    <recommendedName>
        <fullName evidence="3">DUF1269 domain-containing protein</fullName>
    </recommendedName>
</protein>
<name>A0A917SMF5_9RHOB</name>
<dbReference type="Pfam" id="PF19850">
    <property type="entry name" value="DUF6325"/>
    <property type="match status" value="1"/>
</dbReference>
<dbReference type="AlphaFoldDB" id="A0A917SMF5"/>
<proteinExistence type="predicted"/>
<sequence length="136" mass="14693">MIEFPDNRFNGEVAPRFFDLVDRELIRVIDLVVVTKDADGTAAVLEIEELDDEVAEALARLTGDEDGLLSEADLMELAAELPANSTAMMVLFENTWVAAFATSVRESGGRVVMSERIPAPVVQEARALLLDAAASA</sequence>
<evidence type="ECO:0000313" key="2">
    <source>
        <dbReference type="Proteomes" id="UP000649829"/>
    </source>
</evidence>
<dbReference type="EMBL" id="BMLF01000001">
    <property type="protein sequence ID" value="GGL88097.1"/>
    <property type="molecule type" value="Genomic_DNA"/>
</dbReference>
<evidence type="ECO:0000313" key="1">
    <source>
        <dbReference type="EMBL" id="GGL88097.1"/>
    </source>
</evidence>
<organism evidence="1 2">
    <name type="scientific">Pseudooceanicola nanhaiensis</name>
    <dbReference type="NCBI Taxonomy" id="375761"/>
    <lineage>
        <taxon>Bacteria</taxon>
        <taxon>Pseudomonadati</taxon>
        <taxon>Pseudomonadota</taxon>
        <taxon>Alphaproteobacteria</taxon>
        <taxon>Rhodobacterales</taxon>
        <taxon>Paracoccaceae</taxon>
        <taxon>Pseudooceanicola</taxon>
    </lineage>
</organism>